<dbReference type="RefSeq" id="WP_018498783.1">
    <property type="nucleotide sequence ID" value="NZ_AP019829.2"/>
</dbReference>
<comment type="subcellular location">
    <subcellularLocation>
        <location evidence="1">Cytoplasm</location>
    </subcellularLocation>
</comment>
<reference evidence="12 13" key="1">
    <citation type="submission" date="2019-07" db="EMBL/GenBank/DDBJ databases">
        <title>Complete Genome Sequence of Leptotrichia wadei Strain JMUB3934.</title>
        <authorList>
            <person name="Watanabe S."/>
            <person name="Cui L."/>
        </authorList>
    </citation>
    <scope>NUCLEOTIDE SEQUENCE [LARGE SCALE GENOMIC DNA]</scope>
    <source>
        <strain evidence="12 13">JMUB3934</strain>
    </source>
</reference>
<evidence type="ECO:0000256" key="1">
    <source>
        <dbReference type="ARBA" id="ARBA00004496"/>
    </source>
</evidence>
<dbReference type="GO" id="GO:0006310">
    <property type="term" value="P:DNA recombination"/>
    <property type="evidence" value="ECO:0007669"/>
    <property type="project" value="UniProtKB-KW"/>
</dbReference>
<dbReference type="InterPro" id="IPR002104">
    <property type="entry name" value="Integrase_catalytic"/>
</dbReference>
<dbReference type="GO" id="GO:0015074">
    <property type="term" value="P:DNA integration"/>
    <property type="evidence" value="ECO:0007669"/>
    <property type="project" value="UniProtKB-KW"/>
</dbReference>
<dbReference type="PROSITE" id="PS51898">
    <property type="entry name" value="TYR_RECOMBINASE"/>
    <property type="match status" value="1"/>
</dbReference>
<accession>A0A510KJ25</accession>
<dbReference type="Pfam" id="PF02899">
    <property type="entry name" value="Phage_int_SAM_1"/>
    <property type="match status" value="1"/>
</dbReference>
<dbReference type="GO" id="GO:0003677">
    <property type="term" value="F:DNA binding"/>
    <property type="evidence" value="ECO:0007669"/>
    <property type="project" value="UniProtKB-UniRule"/>
</dbReference>
<feature type="domain" description="Tyr recombinase" evidence="10">
    <location>
        <begin position="161"/>
        <end position="343"/>
    </location>
</feature>
<dbReference type="PROSITE" id="PS51900">
    <property type="entry name" value="CB"/>
    <property type="match status" value="1"/>
</dbReference>
<dbReference type="Proteomes" id="UP000321501">
    <property type="component" value="Chromosome"/>
</dbReference>
<protein>
    <submittedName>
        <fullName evidence="12">Integrase family protein</fullName>
    </submittedName>
</protein>
<dbReference type="InterPro" id="IPR050090">
    <property type="entry name" value="Tyrosine_recombinase_XerCD"/>
</dbReference>
<keyword evidence="6 9" id="KW-0238">DNA-binding</keyword>
<dbReference type="InterPro" id="IPR004107">
    <property type="entry name" value="Integrase_SAM-like_N"/>
</dbReference>
<evidence type="ECO:0000256" key="3">
    <source>
        <dbReference type="ARBA" id="ARBA00022618"/>
    </source>
</evidence>
<gene>
    <name evidence="12" type="ORF">JMUB3934_1239</name>
</gene>
<sequence length="351" mass="41630">MENDINDELTKKNNENVQENIKNENLVMYVDKFLYYEEVILGKSFNTIRGYRRDLLQFMEYLEEYEEIHNFEEIEMMTFRSFIAYLNSPKRLEEVEKNDKNVKSIENMENSDKKAKLKPISKRSINRKISALRTFFKYLQEIKVIETNKASYINVPKFEKELPNVINRDDLNNLRHVINTEKITGIRDRLIIELLYSSGLRSIELINLSEFMIDIEEREIRVVGKGDKERITFFSENAKKWLIKYIEEKKRQYANYTREVLIVNSKGKKLTTRSLRRLISAHAHEAGIQKEITPHVFRHSFAMELLNNGVDIRYLQELLGHSSIAATQVYTHVSKTFLRDIYMSTHPLAKE</sequence>
<evidence type="ECO:0000259" key="10">
    <source>
        <dbReference type="PROSITE" id="PS51898"/>
    </source>
</evidence>
<name>A0A510KJ25_9FUSO</name>
<keyword evidence="2" id="KW-0963">Cytoplasm</keyword>
<evidence type="ECO:0000259" key="11">
    <source>
        <dbReference type="PROSITE" id="PS51900"/>
    </source>
</evidence>
<dbReference type="PANTHER" id="PTHR30349">
    <property type="entry name" value="PHAGE INTEGRASE-RELATED"/>
    <property type="match status" value="1"/>
</dbReference>
<keyword evidence="7" id="KW-0233">DNA recombination</keyword>
<evidence type="ECO:0000256" key="4">
    <source>
        <dbReference type="ARBA" id="ARBA00022829"/>
    </source>
</evidence>
<dbReference type="GO" id="GO:0007059">
    <property type="term" value="P:chromosome segregation"/>
    <property type="evidence" value="ECO:0007669"/>
    <property type="project" value="UniProtKB-KW"/>
</dbReference>
<evidence type="ECO:0000256" key="2">
    <source>
        <dbReference type="ARBA" id="ARBA00022490"/>
    </source>
</evidence>
<organism evidence="12 13">
    <name type="scientific">Leptotrichia wadei</name>
    <dbReference type="NCBI Taxonomy" id="157687"/>
    <lineage>
        <taxon>Bacteria</taxon>
        <taxon>Fusobacteriati</taxon>
        <taxon>Fusobacteriota</taxon>
        <taxon>Fusobacteriia</taxon>
        <taxon>Fusobacteriales</taxon>
        <taxon>Leptotrichiaceae</taxon>
        <taxon>Leptotrichia</taxon>
    </lineage>
</organism>
<keyword evidence="4" id="KW-0159">Chromosome partition</keyword>
<dbReference type="InterPro" id="IPR011010">
    <property type="entry name" value="DNA_brk_join_enz"/>
</dbReference>
<dbReference type="GeneID" id="84804494"/>
<dbReference type="GO" id="GO:0005737">
    <property type="term" value="C:cytoplasm"/>
    <property type="evidence" value="ECO:0007669"/>
    <property type="project" value="UniProtKB-SubCell"/>
</dbReference>
<evidence type="ECO:0000256" key="8">
    <source>
        <dbReference type="ARBA" id="ARBA00023306"/>
    </source>
</evidence>
<dbReference type="EMBL" id="AP019835">
    <property type="protein sequence ID" value="BBM49943.1"/>
    <property type="molecule type" value="Genomic_DNA"/>
</dbReference>
<dbReference type="AlphaFoldDB" id="A0A510KJ25"/>
<evidence type="ECO:0000313" key="13">
    <source>
        <dbReference type="Proteomes" id="UP000321501"/>
    </source>
</evidence>
<dbReference type="Pfam" id="PF00589">
    <property type="entry name" value="Phage_integrase"/>
    <property type="match status" value="1"/>
</dbReference>
<evidence type="ECO:0000313" key="12">
    <source>
        <dbReference type="EMBL" id="BBM49943.1"/>
    </source>
</evidence>
<feature type="domain" description="Core-binding (CB)" evidence="11">
    <location>
        <begin position="24"/>
        <end position="140"/>
    </location>
</feature>
<evidence type="ECO:0000256" key="7">
    <source>
        <dbReference type="ARBA" id="ARBA00023172"/>
    </source>
</evidence>
<evidence type="ECO:0000256" key="5">
    <source>
        <dbReference type="ARBA" id="ARBA00022908"/>
    </source>
</evidence>
<dbReference type="Gene3D" id="1.10.150.130">
    <property type="match status" value="1"/>
</dbReference>
<dbReference type="CDD" id="cd00798">
    <property type="entry name" value="INT_XerDC_C"/>
    <property type="match status" value="1"/>
</dbReference>
<dbReference type="SUPFAM" id="SSF56349">
    <property type="entry name" value="DNA breaking-rejoining enzymes"/>
    <property type="match status" value="1"/>
</dbReference>
<evidence type="ECO:0000256" key="6">
    <source>
        <dbReference type="ARBA" id="ARBA00023125"/>
    </source>
</evidence>
<evidence type="ECO:0000256" key="9">
    <source>
        <dbReference type="PROSITE-ProRule" id="PRU01248"/>
    </source>
</evidence>
<keyword evidence="3" id="KW-0132">Cell division</keyword>
<dbReference type="InterPro" id="IPR013762">
    <property type="entry name" value="Integrase-like_cat_sf"/>
</dbReference>
<dbReference type="InterPro" id="IPR044068">
    <property type="entry name" value="CB"/>
</dbReference>
<keyword evidence="5" id="KW-0229">DNA integration</keyword>
<dbReference type="GO" id="GO:0051301">
    <property type="term" value="P:cell division"/>
    <property type="evidence" value="ECO:0007669"/>
    <property type="project" value="UniProtKB-KW"/>
</dbReference>
<dbReference type="Gene3D" id="1.10.443.10">
    <property type="entry name" value="Intergrase catalytic core"/>
    <property type="match status" value="1"/>
</dbReference>
<dbReference type="InterPro" id="IPR010998">
    <property type="entry name" value="Integrase_recombinase_N"/>
</dbReference>
<proteinExistence type="predicted"/>
<keyword evidence="8" id="KW-0131">Cell cycle</keyword>
<dbReference type="PANTHER" id="PTHR30349:SF77">
    <property type="entry name" value="TYROSINE RECOMBINASE XERC"/>
    <property type="match status" value="1"/>
</dbReference>